<gene>
    <name evidence="6" type="ORF">ACFQFF_30000</name>
</gene>
<dbReference type="EMBL" id="JBHSUW010000001">
    <property type="protein sequence ID" value="MFC6505578.1"/>
    <property type="molecule type" value="Genomic_DNA"/>
</dbReference>
<dbReference type="Gene3D" id="1.20.120.1630">
    <property type="match status" value="1"/>
</dbReference>
<organism evidence="6 7">
    <name type="scientific">Streptomyces plicatus</name>
    <dbReference type="NCBI Taxonomy" id="1922"/>
    <lineage>
        <taxon>Bacteria</taxon>
        <taxon>Bacillati</taxon>
        <taxon>Actinomycetota</taxon>
        <taxon>Actinomycetes</taxon>
        <taxon>Kitasatosporales</taxon>
        <taxon>Streptomycetaceae</taxon>
        <taxon>Streptomyces</taxon>
        <taxon>Streptomyces rochei group</taxon>
    </lineage>
</organism>
<feature type="transmembrane region" description="Helical" evidence="5">
    <location>
        <begin position="20"/>
        <end position="45"/>
    </location>
</feature>
<keyword evidence="3 5" id="KW-1133">Transmembrane helix</keyword>
<protein>
    <submittedName>
        <fullName evidence="6">Methyltransferase family protein</fullName>
        <ecNumber evidence="6">2.1.1.100</ecNumber>
        <ecNumber evidence="6">2.1.1.334</ecNumber>
    </submittedName>
</protein>
<dbReference type="GO" id="GO:0004671">
    <property type="term" value="F:protein C-terminal S-isoprenylcysteine carboxyl O-methyltransferase activity"/>
    <property type="evidence" value="ECO:0007669"/>
    <property type="project" value="UniProtKB-EC"/>
</dbReference>
<reference evidence="7" key="1">
    <citation type="journal article" date="2019" name="Int. J. Syst. Evol. Microbiol.">
        <title>The Global Catalogue of Microorganisms (GCM) 10K type strain sequencing project: providing services to taxonomists for standard genome sequencing and annotation.</title>
        <authorList>
            <consortium name="The Broad Institute Genomics Platform"/>
            <consortium name="The Broad Institute Genome Sequencing Center for Infectious Disease"/>
            <person name="Wu L."/>
            <person name="Ma J."/>
        </authorList>
    </citation>
    <scope>NUCLEOTIDE SEQUENCE [LARGE SCALE GENOMIC DNA]</scope>
    <source>
        <strain evidence="7">JCM 4504</strain>
    </source>
</reference>
<dbReference type="GO" id="GO:0032259">
    <property type="term" value="P:methylation"/>
    <property type="evidence" value="ECO:0007669"/>
    <property type="project" value="UniProtKB-KW"/>
</dbReference>
<keyword evidence="6" id="KW-0808">Transferase</keyword>
<dbReference type="Proteomes" id="UP001596321">
    <property type="component" value="Unassembled WGS sequence"/>
</dbReference>
<dbReference type="Pfam" id="PF04191">
    <property type="entry name" value="PEMT"/>
    <property type="match status" value="1"/>
</dbReference>
<sequence length="220" mass="22830">MRQLRSGMRLLHAGPRGEAVSGWAWTALALYLGWAGFAAGVRAALQRRRTGDAGFRGISGRPGDASWWAGVLFVTALLGGAAAPVAALAGLPTAAHAAVQWTGLVITLAGMTATLAAQTTMGTSWRVGVDAAERTTLVTGGLFAHVRNPVFTAMAATAVGLALMVPNWVSLLALACLIAAIQLQVRVVEEPYLKAVHGPAYAAYTARTGRFLPRSGRLTA</sequence>
<dbReference type="PANTHER" id="PTHR43847">
    <property type="entry name" value="BLL3993 PROTEIN"/>
    <property type="match status" value="1"/>
</dbReference>
<evidence type="ECO:0000256" key="3">
    <source>
        <dbReference type="ARBA" id="ARBA00022989"/>
    </source>
</evidence>
<evidence type="ECO:0000313" key="6">
    <source>
        <dbReference type="EMBL" id="MFC6505578.1"/>
    </source>
</evidence>
<accession>A0ABW1Y5C1</accession>
<dbReference type="InterPro" id="IPR052527">
    <property type="entry name" value="Metal_cation-efflux_comp"/>
</dbReference>
<dbReference type="EC" id="2.1.1.100" evidence="6"/>
<evidence type="ECO:0000256" key="2">
    <source>
        <dbReference type="ARBA" id="ARBA00022692"/>
    </source>
</evidence>
<keyword evidence="7" id="KW-1185">Reference proteome</keyword>
<keyword evidence="4 5" id="KW-0472">Membrane</keyword>
<proteinExistence type="predicted"/>
<evidence type="ECO:0000256" key="5">
    <source>
        <dbReference type="SAM" id="Phobius"/>
    </source>
</evidence>
<evidence type="ECO:0000256" key="4">
    <source>
        <dbReference type="ARBA" id="ARBA00023136"/>
    </source>
</evidence>
<evidence type="ECO:0000256" key="1">
    <source>
        <dbReference type="ARBA" id="ARBA00004127"/>
    </source>
</evidence>
<dbReference type="EC" id="2.1.1.334" evidence="6"/>
<feature type="transmembrane region" description="Helical" evidence="5">
    <location>
        <begin position="97"/>
        <end position="117"/>
    </location>
</feature>
<name>A0ABW1Y5C1_STRPL</name>
<dbReference type="RefSeq" id="WP_246534261.1">
    <property type="nucleotide sequence ID" value="NZ_BMUJ01000011.1"/>
</dbReference>
<feature type="transmembrane region" description="Helical" evidence="5">
    <location>
        <begin position="150"/>
        <end position="183"/>
    </location>
</feature>
<evidence type="ECO:0000313" key="7">
    <source>
        <dbReference type="Proteomes" id="UP001596321"/>
    </source>
</evidence>
<keyword evidence="6" id="KW-0489">Methyltransferase</keyword>
<dbReference type="InterPro" id="IPR007318">
    <property type="entry name" value="Phopholipid_MeTrfase"/>
</dbReference>
<feature type="transmembrane region" description="Helical" evidence="5">
    <location>
        <begin position="66"/>
        <end position="91"/>
    </location>
</feature>
<keyword evidence="2 5" id="KW-0812">Transmembrane</keyword>
<dbReference type="PANTHER" id="PTHR43847:SF1">
    <property type="entry name" value="BLL3993 PROTEIN"/>
    <property type="match status" value="1"/>
</dbReference>
<comment type="subcellular location">
    <subcellularLocation>
        <location evidence="1">Endomembrane system</location>
        <topology evidence="1">Multi-pass membrane protein</topology>
    </subcellularLocation>
</comment>
<comment type="caution">
    <text evidence="6">The sequence shown here is derived from an EMBL/GenBank/DDBJ whole genome shotgun (WGS) entry which is preliminary data.</text>
</comment>